<dbReference type="InterPro" id="IPR029016">
    <property type="entry name" value="GAF-like_dom_sf"/>
</dbReference>
<proteinExistence type="predicted"/>
<dbReference type="Gene3D" id="3.30.450.40">
    <property type="match status" value="1"/>
</dbReference>
<protein>
    <recommendedName>
        <fullName evidence="1">diguanylate cyclase</fullName>
        <ecNumber evidence="1">2.7.7.65</ecNumber>
    </recommendedName>
</protein>
<feature type="domain" description="GGDEF" evidence="4">
    <location>
        <begin position="634"/>
        <end position="767"/>
    </location>
</feature>
<dbReference type="SMART" id="SM00091">
    <property type="entry name" value="PAS"/>
    <property type="match status" value="2"/>
</dbReference>
<evidence type="ECO:0000256" key="2">
    <source>
        <dbReference type="ARBA" id="ARBA00034247"/>
    </source>
</evidence>
<dbReference type="InterPro" id="IPR003018">
    <property type="entry name" value="GAF"/>
</dbReference>
<dbReference type="InterPro" id="IPR000700">
    <property type="entry name" value="PAS-assoc_C"/>
</dbReference>
<dbReference type="InterPro" id="IPR013655">
    <property type="entry name" value="PAS_fold_3"/>
</dbReference>
<keyword evidence="5" id="KW-0548">Nucleotidyltransferase</keyword>
<dbReference type="SMART" id="SM00086">
    <property type="entry name" value="PAC"/>
    <property type="match status" value="2"/>
</dbReference>
<gene>
    <name evidence="5" type="ORF">R8Z52_11965</name>
</gene>
<keyword evidence="6" id="KW-1185">Reference proteome</keyword>
<comment type="catalytic activity">
    <reaction evidence="2">
        <text>2 GTP = 3',3'-c-di-GMP + 2 diphosphate</text>
        <dbReference type="Rhea" id="RHEA:24898"/>
        <dbReference type="ChEBI" id="CHEBI:33019"/>
        <dbReference type="ChEBI" id="CHEBI:37565"/>
        <dbReference type="ChEBI" id="CHEBI:58805"/>
        <dbReference type="EC" id="2.7.7.65"/>
    </reaction>
</comment>
<dbReference type="Proteomes" id="UP001304071">
    <property type="component" value="Chromosome 1"/>
</dbReference>
<sequence length="767" mass="86863">MEHTQPTNQAKIAHLTREPIPIDIDALLDAVAKALPVSHVKVAILDDYYEHFAQWFDGTIHPTDSDDESQQAVLTQQSVIVSPSKWVKETPKRRFFAGVPLVVEHTAIGLIYAEDKYAEDKYAEDEHTEDEKACQLSSADLAPLVALGASLSSYLSLLKQQLDLQEEHQLIENSPAVIMQWQISGGLSLHYASNNLEQIFGLPVEQLRQHKAIFEDYIDPKSLNNFAFLMSVHRDGVQNADAQFELRNPQGETFWVKMISKAFFEQGHLDAVHALLIDYTAKRFMEQKLREANQQMRILLEASDLATWDYDVANDHLSVNQYCYDMLGIEPDLFGSSRHFWHSLIHPADRTKMDQAFHQHIIGKETAMLTTYRIKHANGEWVWLESYGKIVQRDAKHNALRVAGTHRNITQKKKIELLQEKQHQLLSFINKAMSAYLQDHDLSNACRKVLPELTEIADSEFAFIGQMRMKEGKEALFIHATSELAWNNQAQVLLELYHQRQLYFTNLDNLFGSVIRTESIVISNEPSTHSAAKGTPKGHPKIFRFMGLPIKLQGKVVGMIGFANKLDNYSDQDAAFLSPLTDALAGLYYSVEMEEARNQAEAQLKRMAMSDPLTGLYNRRALEEHFAQHDAVNSSYALAILDVDHFKQINDQHGHMVGDQVLKAIASRLGNQVRSDDLIARIGGEEFAIVIHSDNQQVLHERLNEMRLSLANDEIVCEQLVLNVTVSIGAHFVVKGSQSTWEEQIKAADQALYKAKGLGRNRVVWSA</sequence>
<keyword evidence="5" id="KW-0808">Transferase</keyword>
<feature type="domain" description="PAC" evidence="3">
    <location>
        <begin position="240"/>
        <end position="291"/>
    </location>
</feature>
<dbReference type="Pfam" id="PF00990">
    <property type="entry name" value="GGDEF"/>
    <property type="match status" value="1"/>
</dbReference>
<dbReference type="RefSeq" id="WP_261892628.1">
    <property type="nucleotide sequence ID" value="NZ_AP024895.1"/>
</dbReference>
<evidence type="ECO:0000256" key="1">
    <source>
        <dbReference type="ARBA" id="ARBA00012528"/>
    </source>
</evidence>
<evidence type="ECO:0000313" key="5">
    <source>
        <dbReference type="EMBL" id="WPC72839.1"/>
    </source>
</evidence>
<dbReference type="InterPro" id="IPR050469">
    <property type="entry name" value="Diguanylate_Cyclase"/>
</dbReference>
<dbReference type="Pfam" id="PF13426">
    <property type="entry name" value="PAS_9"/>
    <property type="match status" value="1"/>
</dbReference>
<evidence type="ECO:0000259" key="3">
    <source>
        <dbReference type="PROSITE" id="PS50113"/>
    </source>
</evidence>
<dbReference type="PROSITE" id="PS50887">
    <property type="entry name" value="GGDEF"/>
    <property type="match status" value="1"/>
</dbReference>
<dbReference type="PROSITE" id="PS50113">
    <property type="entry name" value="PAC"/>
    <property type="match status" value="2"/>
</dbReference>
<dbReference type="GO" id="GO:0052621">
    <property type="term" value="F:diguanylate cyclase activity"/>
    <property type="evidence" value="ECO:0007669"/>
    <property type="project" value="UniProtKB-EC"/>
</dbReference>
<dbReference type="InterPro" id="IPR035965">
    <property type="entry name" value="PAS-like_dom_sf"/>
</dbReference>
<dbReference type="Pfam" id="PF08447">
    <property type="entry name" value="PAS_3"/>
    <property type="match status" value="1"/>
</dbReference>
<dbReference type="EC" id="2.7.7.65" evidence="1"/>
<dbReference type="Pfam" id="PF13185">
    <property type="entry name" value="GAF_2"/>
    <property type="match status" value="1"/>
</dbReference>
<dbReference type="PANTHER" id="PTHR45138">
    <property type="entry name" value="REGULATORY COMPONENTS OF SENSORY TRANSDUCTION SYSTEM"/>
    <property type="match status" value="1"/>
</dbReference>
<accession>A0ABZ0Q8T5</accession>
<evidence type="ECO:0000259" key="4">
    <source>
        <dbReference type="PROSITE" id="PS50887"/>
    </source>
</evidence>
<dbReference type="PANTHER" id="PTHR45138:SF9">
    <property type="entry name" value="DIGUANYLATE CYCLASE DGCM-RELATED"/>
    <property type="match status" value="1"/>
</dbReference>
<dbReference type="NCBIfam" id="TIGR00229">
    <property type="entry name" value="sensory_box"/>
    <property type="match status" value="2"/>
</dbReference>
<dbReference type="SUPFAM" id="SSF55073">
    <property type="entry name" value="Nucleotide cyclase"/>
    <property type="match status" value="1"/>
</dbReference>
<dbReference type="InterPro" id="IPR029787">
    <property type="entry name" value="Nucleotide_cyclase"/>
</dbReference>
<dbReference type="CDD" id="cd00130">
    <property type="entry name" value="PAS"/>
    <property type="match status" value="1"/>
</dbReference>
<dbReference type="CDD" id="cd01949">
    <property type="entry name" value="GGDEF"/>
    <property type="match status" value="1"/>
</dbReference>
<dbReference type="InterPro" id="IPR001610">
    <property type="entry name" value="PAC"/>
</dbReference>
<organism evidence="5 6">
    <name type="scientific">Vibrio porteresiae DSM 19223</name>
    <dbReference type="NCBI Taxonomy" id="1123496"/>
    <lineage>
        <taxon>Bacteria</taxon>
        <taxon>Pseudomonadati</taxon>
        <taxon>Pseudomonadota</taxon>
        <taxon>Gammaproteobacteria</taxon>
        <taxon>Vibrionales</taxon>
        <taxon>Vibrionaceae</taxon>
        <taxon>Vibrio</taxon>
    </lineage>
</organism>
<dbReference type="SMART" id="SM00267">
    <property type="entry name" value="GGDEF"/>
    <property type="match status" value="1"/>
</dbReference>
<dbReference type="EMBL" id="CP138203">
    <property type="protein sequence ID" value="WPC72839.1"/>
    <property type="molecule type" value="Genomic_DNA"/>
</dbReference>
<name>A0ABZ0Q8T5_9VIBR</name>
<dbReference type="SUPFAM" id="SSF55781">
    <property type="entry name" value="GAF domain-like"/>
    <property type="match status" value="1"/>
</dbReference>
<feature type="domain" description="PAC" evidence="3">
    <location>
        <begin position="368"/>
        <end position="421"/>
    </location>
</feature>
<dbReference type="InterPro" id="IPR043128">
    <property type="entry name" value="Rev_trsase/Diguanyl_cyclase"/>
</dbReference>
<dbReference type="Gene3D" id="3.30.70.270">
    <property type="match status" value="1"/>
</dbReference>
<dbReference type="InterPro" id="IPR000160">
    <property type="entry name" value="GGDEF_dom"/>
</dbReference>
<dbReference type="InterPro" id="IPR000014">
    <property type="entry name" value="PAS"/>
</dbReference>
<dbReference type="Gene3D" id="3.30.450.20">
    <property type="entry name" value="PAS domain"/>
    <property type="match status" value="2"/>
</dbReference>
<dbReference type="SUPFAM" id="SSF55785">
    <property type="entry name" value="PYP-like sensor domain (PAS domain)"/>
    <property type="match status" value="2"/>
</dbReference>
<reference evidence="5 6" key="1">
    <citation type="submission" date="2023-11" db="EMBL/GenBank/DDBJ databases">
        <title>Plant-associative lifestyle of Vibrio porteresiae and its evolutionary dynamics.</title>
        <authorList>
            <person name="Rameshkumar N."/>
            <person name="Kirti K."/>
        </authorList>
    </citation>
    <scope>NUCLEOTIDE SEQUENCE [LARGE SCALE GENOMIC DNA]</scope>
    <source>
        <strain evidence="5 6">MSSRF30</strain>
    </source>
</reference>
<dbReference type="NCBIfam" id="TIGR00254">
    <property type="entry name" value="GGDEF"/>
    <property type="match status" value="1"/>
</dbReference>
<evidence type="ECO:0000313" key="6">
    <source>
        <dbReference type="Proteomes" id="UP001304071"/>
    </source>
</evidence>